<keyword evidence="1" id="KW-1133">Transmembrane helix</keyword>
<reference evidence="3" key="1">
    <citation type="journal article" date="2012" name="Science">
        <title>The Paleozoic origin of enzymatic lignin decomposition reconstructed from 31 fungal genomes.</title>
        <authorList>
            <person name="Floudas D."/>
            <person name="Binder M."/>
            <person name="Riley R."/>
            <person name="Barry K."/>
            <person name="Blanchette R.A."/>
            <person name="Henrissat B."/>
            <person name="Martinez A.T."/>
            <person name="Otillar R."/>
            <person name="Spatafora J.W."/>
            <person name="Yadav J.S."/>
            <person name="Aerts A."/>
            <person name="Benoit I."/>
            <person name="Boyd A."/>
            <person name="Carlson A."/>
            <person name="Copeland A."/>
            <person name="Coutinho P.M."/>
            <person name="de Vries R.P."/>
            <person name="Ferreira P."/>
            <person name="Findley K."/>
            <person name="Foster B."/>
            <person name="Gaskell J."/>
            <person name="Glotzer D."/>
            <person name="Gorecki P."/>
            <person name="Heitman J."/>
            <person name="Hesse C."/>
            <person name="Hori C."/>
            <person name="Igarashi K."/>
            <person name="Jurgens J.A."/>
            <person name="Kallen N."/>
            <person name="Kersten P."/>
            <person name="Kohler A."/>
            <person name="Kuees U."/>
            <person name="Kumar T.K.A."/>
            <person name="Kuo A."/>
            <person name="LaButti K."/>
            <person name="Larrondo L.F."/>
            <person name="Lindquist E."/>
            <person name="Ling A."/>
            <person name="Lombard V."/>
            <person name="Lucas S."/>
            <person name="Lundell T."/>
            <person name="Martin R."/>
            <person name="McLaughlin D.J."/>
            <person name="Morgenstern I."/>
            <person name="Morin E."/>
            <person name="Murat C."/>
            <person name="Nagy L.G."/>
            <person name="Nolan M."/>
            <person name="Ohm R.A."/>
            <person name="Patyshakuliyeva A."/>
            <person name="Rokas A."/>
            <person name="Ruiz-Duenas F.J."/>
            <person name="Sabat G."/>
            <person name="Salamov A."/>
            <person name="Samejima M."/>
            <person name="Schmutz J."/>
            <person name="Slot J.C."/>
            <person name="St John F."/>
            <person name="Stenlid J."/>
            <person name="Sun H."/>
            <person name="Sun S."/>
            <person name="Syed K."/>
            <person name="Tsang A."/>
            <person name="Wiebenga A."/>
            <person name="Young D."/>
            <person name="Pisabarro A."/>
            <person name="Eastwood D.C."/>
            <person name="Martin F."/>
            <person name="Cullen D."/>
            <person name="Grigoriev I.V."/>
            <person name="Hibbett D.S."/>
        </authorList>
    </citation>
    <scope>NUCLEOTIDE SEQUENCE [LARGE SCALE GENOMIC DNA]</scope>
    <source>
        <strain evidence="3">FP-91666</strain>
    </source>
</reference>
<feature type="transmembrane region" description="Helical" evidence="1">
    <location>
        <begin position="244"/>
        <end position="266"/>
    </location>
</feature>
<sequence>MALALDISNAQSTSFAPSDSDLPSTVGRSCSAPNNHLDTLSHKFISDCDPKSFCSSATNGTCQPRVCRRDEFAYGYLPDEVVPSLCPEGAFCPDDGSGCVGQREVGGECEMGRDEQCVAMEGWDSEGAGLGDRMNVNGSVCLKGVCAYANVGINQPCTSEVISHEYKTHDGEHYVNVIARDNCLTASLFCSNDTATCQPVRMVGETCRFHRDCQSVSPSPFSNYLCLQGSCQSPPNAPYTMAGWQYAVTAISIIAAMATICVMLTLMHKRHRLKNFQETRDYCYEQITLRRSIMEMNGRYDRLRLRK</sequence>
<evidence type="ECO:0000313" key="3">
    <source>
        <dbReference type="Proteomes" id="UP000053927"/>
    </source>
</evidence>
<dbReference type="OMA" id="DEQCAPP"/>
<organism evidence="2 3">
    <name type="scientific">Stereum hirsutum (strain FP-91666)</name>
    <name type="common">White-rot fungus</name>
    <dbReference type="NCBI Taxonomy" id="721885"/>
    <lineage>
        <taxon>Eukaryota</taxon>
        <taxon>Fungi</taxon>
        <taxon>Dikarya</taxon>
        <taxon>Basidiomycota</taxon>
        <taxon>Agaricomycotina</taxon>
        <taxon>Agaricomycetes</taxon>
        <taxon>Russulales</taxon>
        <taxon>Stereaceae</taxon>
        <taxon>Stereum</taxon>
    </lineage>
</organism>
<gene>
    <name evidence="2" type="ORF">STEHIDRAFT_163139</name>
</gene>
<dbReference type="Proteomes" id="UP000053927">
    <property type="component" value="Unassembled WGS sequence"/>
</dbReference>
<dbReference type="AlphaFoldDB" id="R7RYI8"/>
<accession>R7RYI8</accession>
<dbReference type="EMBL" id="JH687400">
    <property type="protein sequence ID" value="EIM79883.1"/>
    <property type="molecule type" value="Genomic_DNA"/>
</dbReference>
<proteinExistence type="predicted"/>
<keyword evidence="1" id="KW-0812">Transmembrane</keyword>
<name>R7RYI8_STEHR</name>
<keyword evidence="3" id="KW-1185">Reference proteome</keyword>
<dbReference type="GeneID" id="18802236"/>
<evidence type="ECO:0000256" key="1">
    <source>
        <dbReference type="SAM" id="Phobius"/>
    </source>
</evidence>
<evidence type="ECO:0000313" key="2">
    <source>
        <dbReference type="EMBL" id="EIM79883.1"/>
    </source>
</evidence>
<dbReference type="RefSeq" id="XP_007310882.1">
    <property type="nucleotide sequence ID" value="XM_007310820.1"/>
</dbReference>
<dbReference type="KEGG" id="shs:STEHIDRAFT_163139"/>
<dbReference type="eggNOG" id="ENOG502SJSB">
    <property type="taxonomic scope" value="Eukaryota"/>
</dbReference>
<protein>
    <submittedName>
        <fullName evidence="2">Uncharacterized protein</fullName>
    </submittedName>
</protein>
<dbReference type="OrthoDB" id="195231at2759"/>
<keyword evidence="1" id="KW-0472">Membrane</keyword>